<comment type="caution">
    <text evidence="5">The sequence shown here is derived from an EMBL/GenBank/DDBJ whole genome shotgun (WGS) entry which is preliminary data.</text>
</comment>
<dbReference type="EMBL" id="JANCYU010000037">
    <property type="protein sequence ID" value="KAK4526200.1"/>
    <property type="molecule type" value="Genomic_DNA"/>
</dbReference>
<feature type="region of interest" description="Disordered" evidence="3">
    <location>
        <begin position="71"/>
        <end position="116"/>
    </location>
</feature>
<feature type="compositionally biased region" description="Polar residues" evidence="3">
    <location>
        <begin position="87"/>
        <end position="112"/>
    </location>
</feature>
<gene>
    <name evidence="5" type="ORF">GAYE_SCF20G4114</name>
</gene>
<evidence type="ECO:0000256" key="1">
    <source>
        <dbReference type="ARBA" id="ARBA00004474"/>
    </source>
</evidence>
<dbReference type="Proteomes" id="UP001300502">
    <property type="component" value="Unassembled WGS sequence"/>
</dbReference>
<keyword evidence="6" id="KW-1185">Reference proteome</keyword>
<sequence length="322" mass="35691">MAMLTRKTLFVAHTSSPLNSCKYYQCNKCLCSGWRFLCKNSSAFVQTKQGDRRTARVLVCQSSLSNGDNFGTSGSEFSRAPEENGSFGESQKFSSKPSGSTGGENATSQQQDPTEEAPFGLGEAARRYNRKIRLYQLCASTDRGQMSKPEQRSEVEDLAAELESLNPNPNPLDGTKMDGCWELIYSSVPFFKTSPLLLASVTPFLRVGQWRQNVSLSYGELVNEVDFEAFPGLMGTILQQTRVTPVGGERLEITVDKTSVKGRSIADRLDLGGLQIDIPFGELLRRVQGSSSEIFLDTYYVDDELRISHTRGGRLLIFSRVK</sequence>
<evidence type="ECO:0000259" key="4">
    <source>
        <dbReference type="Pfam" id="PF04755"/>
    </source>
</evidence>
<dbReference type="Pfam" id="PF04755">
    <property type="entry name" value="PAP_fibrillin"/>
    <property type="match status" value="1"/>
</dbReference>
<dbReference type="PANTHER" id="PTHR31906">
    <property type="entry name" value="PLASTID-LIPID-ASSOCIATED PROTEIN 4, CHLOROPLASTIC-RELATED"/>
    <property type="match status" value="1"/>
</dbReference>
<evidence type="ECO:0000313" key="6">
    <source>
        <dbReference type="Proteomes" id="UP001300502"/>
    </source>
</evidence>
<dbReference type="GO" id="GO:0009536">
    <property type="term" value="C:plastid"/>
    <property type="evidence" value="ECO:0007669"/>
    <property type="project" value="UniProtKB-SubCell"/>
</dbReference>
<organism evidence="5 6">
    <name type="scientific">Galdieria yellowstonensis</name>
    <dbReference type="NCBI Taxonomy" id="3028027"/>
    <lineage>
        <taxon>Eukaryota</taxon>
        <taxon>Rhodophyta</taxon>
        <taxon>Bangiophyceae</taxon>
        <taxon>Galdieriales</taxon>
        <taxon>Galdieriaceae</taxon>
        <taxon>Galdieria</taxon>
    </lineage>
</organism>
<reference evidence="5 6" key="1">
    <citation type="submission" date="2022-07" db="EMBL/GenBank/DDBJ databases">
        <title>Genome-wide signatures of adaptation to extreme environments.</title>
        <authorList>
            <person name="Cho C.H."/>
            <person name="Yoon H.S."/>
        </authorList>
    </citation>
    <scope>NUCLEOTIDE SEQUENCE [LARGE SCALE GENOMIC DNA]</scope>
    <source>
        <strain evidence="5 6">108.79 E11</strain>
    </source>
</reference>
<keyword evidence="2" id="KW-0934">Plastid</keyword>
<protein>
    <recommendedName>
        <fullName evidence="4">Plastid lipid-associated protein/fibrillin conserved domain-containing protein</fullName>
    </recommendedName>
</protein>
<proteinExistence type="predicted"/>
<evidence type="ECO:0000313" key="5">
    <source>
        <dbReference type="EMBL" id="KAK4526200.1"/>
    </source>
</evidence>
<evidence type="ECO:0000256" key="3">
    <source>
        <dbReference type="SAM" id="MobiDB-lite"/>
    </source>
</evidence>
<accession>A0AAV9IFF7</accession>
<evidence type="ECO:0000256" key="2">
    <source>
        <dbReference type="ARBA" id="ARBA00022640"/>
    </source>
</evidence>
<feature type="domain" description="Plastid lipid-associated protein/fibrillin conserved" evidence="4">
    <location>
        <begin position="131"/>
        <end position="318"/>
    </location>
</feature>
<comment type="subcellular location">
    <subcellularLocation>
        <location evidence="1">Plastid</location>
    </subcellularLocation>
</comment>
<dbReference type="InterPro" id="IPR006843">
    <property type="entry name" value="PAP/fibrillin_dom"/>
</dbReference>
<dbReference type="InterPro" id="IPR039633">
    <property type="entry name" value="PAP"/>
</dbReference>
<dbReference type="AlphaFoldDB" id="A0AAV9IFF7"/>
<name>A0AAV9IFF7_9RHOD</name>